<dbReference type="InterPro" id="IPR045272">
    <property type="entry name" value="ANXUR1/2-like"/>
</dbReference>
<comment type="caution">
    <text evidence="1">The sequence shown here is derived from an EMBL/GenBank/DDBJ whole genome shotgun (WGS) entry which is preliminary data.</text>
</comment>
<reference evidence="1" key="1">
    <citation type="submission" date="2022-06" db="EMBL/GenBank/DDBJ databases">
        <title>Uncovering the hologenomic basis of an extraordinary plant invasion.</title>
        <authorList>
            <person name="Bieker V.C."/>
            <person name="Martin M.D."/>
            <person name="Gilbert T."/>
            <person name="Hodgins K."/>
            <person name="Battlay P."/>
            <person name="Petersen B."/>
            <person name="Wilson J."/>
        </authorList>
    </citation>
    <scope>NUCLEOTIDE SEQUENCE</scope>
    <source>
        <strain evidence="1">AA19_3_7</strain>
        <tissue evidence="1">Leaf</tissue>
    </source>
</reference>
<dbReference type="Proteomes" id="UP001206925">
    <property type="component" value="Unassembled WGS sequence"/>
</dbReference>
<keyword evidence="2" id="KW-1185">Reference proteome</keyword>
<dbReference type="PANTHER" id="PTHR27003">
    <property type="entry name" value="OS07G0166700 PROTEIN"/>
    <property type="match status" value="1"/>
</dbReference>
<gene>
    <name evidence="1" type="ORF">M8C21_027227</name>
</gene>
<feature type="non-terminal residue" evidence="1">
    <location>
        <position position="142"/>
    </location>
</feature>
<organism evidence="1 2">
    <name type="scientific">Ambrosia artemisiifolia</name>
    <name type="common">Common ragweed</name>
    <dbReference type="NCBI Taxonomy" id="4212"/>
    <lineage>
        <taxon>Eukaryota</taxon>
        <taxon>Viridiplantae</taxon>
        <taxon>Streptophyta</taxon>
        <taxon>Embryophyta</taxon>
        <taxon>Tracheophyta</taxon>
        <taxon>Spermatophyta</taxon>
        <taxon>Magnoliopsida</taxon>
        <taxon>eudicotyledons</taxon>
        <taxon>Gunneridae</taxon>
        <taxon>Pentapetalae</taxon>
        <taxon>asterids</taxon>
        <taxon>campanulids</taxon>
        <taxon>Asterales</taxon>
        <taxon>Asteraceae</taxon>
        <taxon>Asteroideae</taxon>
        <taxon>Heliantheae alliance</taxon>
        <taxon>Heliantheae</taxon>
        <taxon>Ambrosia</taxon>
    </lineage>
</organism>
<evidence type="ECO:0000313" key="1">
    <source>
        <dbReference type="EMBL" id="KAI7731906.1"/>
    </source>
</evidence>
<evidence type="ECO:0000313" key="2">
    <source>
        <dbReference type="Proteomes" id="UP001206925"/>
    </source>
</evidence>
<sequence length="142" mass="16004">SFNVFANIAYRCIMEQLSKRPDMKIIRTRLDRALELQQKHEQSTAVAVEGTTSNHLKGKSMDHLRLQLNDIELATDNFSETYCIGSGGYGKVYKAVLDHFGGINLLEIEGKNKGELPKKHSYVAIKRLYSRVDTQGEQGFVA</sequence>
<protein>
    <submittedName>
        <fullName evidence="1">Uncharacterized protein</fullName>
    </submittedName>
</protein>
<dbReference type="SUPFAM" id="SSF56112">
    <property type="entry name" value="Protein kinase-like (PK-like)"/>
    <property type="match status" value="1"/>
</dbReference>
<dbReference type="InterPro" id="IPR011009">
    <property type="entry name" value="Kinase-like_dom_sf"/>
</dbReference>
<dbReference type="AlphaFoldDB" id="A0AAD5G934"/>
<feature type="non-terminal residue" evidence="1">
    <location>
        <position position="1"/>
    </location>
</feature>
<dbReference type="GO" id="GO:0009506">
    <property type="term" value="C:plasmodesma"/>
    <property type="evidence" value="ECO:0007669"/>
    <property type="project" value="TreeGrafter"/>
</dbReference>
<dbReference type="EMBL" id="JAMZMK010010358">
    <property type="protein sequence ID" value="KAI7731906.1"/>
    <property type="molecule type" value="Genomic_DNA"/>
</dbReference>
<accession>A0AAD5G934</accession>
<dbReference type="PANTHER" id="PTHR27003:SF471">
    <property type="entry name" value="VASCULAR ENDOTHELIAL GROWTH FACTOR RECEPTOR 2 (VEGFR2)-RELATED"/>
    <property type="match status" value="1"/>
</dbReference>
<dbReference type="Gene3D" id="3.30.200.20">
    <property type="entry name" value="Phosphorylase Kinase, domain 1"/>
    <property type="match status" value="1"/>
</dbReference>
<name>A0AAD5G934_AMBAR</name>
<dbReference type="GO" id="GO:0004714">
    <property type="term" value="F:transmembrane receptor protein tyrosine kinase activity"/>
    <property type="evidence" value="ECO:0007669"/>
    <property type="project" value="InterPro"/>
</dbReference>
<proteinExistence type="predicted"/>
<dbReference type="GO" id="GO:0005886">
    <property type="term" value="C:plasma membrane"/>
    <property type="evidence" value="ECO:0007669"/>
    <property type="project" value="TreeGrafter"/>
</dbReference>